<dbReference type="Proteomes" id="UP000572268">
    <property type="component" value="Unassembled WGS sequence"/>
</dbReference>
<evidence type="ECO:0000313" key="1">
    <source>
        <dbReference type="EMBL" id="KAF4654833.1"/>
    </source>
</evidence>
<organism evidence="1 2">
    <name type="scientific">Perkinsus olseni</name>
    <name type="common">Perkinsus atlanticus</name>
    <dbReference type="NCBI Taxonomy" id="32597"/>
    <lineage>
        <taxon>Eukaryota</taxon>
        <taxon>Sar</taxon>
        <taxon>Alveolata</taxon>
        <taxon>Perkinsozoa</taxon>
        <taxon>Perkinsea</taxon>
        <taxon>Perkinsida</taxon>
        <taxon>Perkinsidae</taxon>
        <taxon>Perkinsus</taxon>
    </lineage>
</organism>
<evidence type="ECO:0000313" key="2">
    <source>
        <dbReference type="Proteomes" id="UP000572268"/>
    </source>
</evidence>
<protein>
    <submittedName>
        <fullName evidence="1">Uncharacterized protein</fullName>
    </submittedName>
</protein>
<comment type="caution">
    <text evidence="1">The sequence shown here is derived from an EMBL/GenBank/DDBJ whole genome shotgun (WGS) entry which is preliminary data.</text>
</comment>
<reference evidence="1 2" key="1">
    <citation type="submission" date="2020-04" db="EMBL/GenBank/DDBJ databases">
        <title>Perkinsus olseni comparative genomics.</title>
        <authorList>
            <person name="Bogema D.R."/>
        </authorList>
    </citation>
    <scope>NUCLEOTIDE SEQUENCE [LARGE SCALE GENOMIC DNA]</scope>
    <source>
        <strain evidence="1">ATCC PRA-31</strain>
    </source>
</reference>
<proteinExistence type="predicted"/>
<dbReference type="EMBL" id="JABANN010000688">
    <property type="protein sequence ID" value="KAF4654833.1"/>
    <property type="molecule type" value="Genomic_DNA"/>
</dbReference>
<accession>A0A7J6L6P2</accession>
<dbReference type="AlphaFoldDB" id="A0A7J6L6P2"/>
<gene>
    <name evidence="1" type="ORF">FOL46_008497</name>
</gene>
<name>A0A7J6L6P2_PEROL</name>
<sequence>MVLVHADAFLVNDTAVSLGRSTPLRALRLPVEAEQLPKCLPPADQFGGENYCWFILKDSPQTQVHSGMLIRSNTSHTSWYATLELIVLAPPDSLPTDVGIWAEGYTFLKLFLPKGITVDLTFYVPRCGAVGGKDVGKDEKEIEFKVELTTAVNVPGMDALKANGENFASASIFTSGGMNQIFADVTAQGSPPALHANDVLAPIEPELAHIRLGEAKGTWRDEELRAAVRTIVDTGIDCKH</sequence>